<organism evidence="2 3">
    <name type="scientific">Citricoccus parietis</name>
    <dbReference type="NCBI Taxonomy" id="592307"/>
    <lineage>
        <taxon>Bacteria</taxon>
        <taxon>Bacillati</taxon>
        <taxon>Actinomycetota</taxon>
        <taxon>Actinomycetes</taxon>
        <taxon>Micrococcales</taxon>
        <taxon>Micrococcaceae</taxon>
        <taxon>Citricoccus</taxon>
    </lineage>
</organism>
<evidence type="ECO:0000256" key="1">
    <source>
        <dbReference type="SAM" id="MobiDB-lite"/>
    </source>
</evidence>
<evidence type="ECO:0000313" key="3">
    <source>
        <dbReference type="Proteomes" id="UP001589575"/>
    </source>
</evidence>
<proteinExistence type="predicted"/>
<accession>A0ABV5FTK8</accession>
<feature type="region of interest" description="Disordered" evidence="1">
    <location>
        <begin position="43"/>
        <end position="65"/>
    </location>
</feature>
<evidence type="ECO:0000313" key="2">
    <source>
        <dbReference type="EMBL" id="MFB9070005.1"/>
    </source>
</evidence>
<comment type="caution">
    <text evidence="2">The sequence shown here is derived from an EMBL/GenBank/DDBJ whole genome shotgun (WGS) entry which is preliminary data.</text>
</comment>
<protein>
    <submittedName>
        <fullName evidence="2">Uncharacterized protein</fullName>
    </submittedName>
</protein>
<dbReference type="Proteomes" id="UP001589575">
    <property type="component" value="Unassembled WGS sequence"/>
</dbReference>
<dbReference type="EMBL" id="JBHMFI010000001">
    <property type="protein sequence ID" value="MFB9070005.1"/>
    <property type="molecule type" value="Genomic_DNA"/>
</dbReference>
<reference evidence="2 3" key="1">
    <citation type="submission" date="2024-09" db="EMBL/GenBank/DDBJ databases">
        <authorList>
            <person name="Sun Q."/>
            <person name="Mori K."/>
        </authorList>
    </citation>
    <scope>NUCLEOTIDE SEQUENCE [LARGE SCALE GENOMIC DNA]</scope>
    <source>
        <strain evidence="2 3">CCM 7609</strain>
    </source>
</reference>
<keyword evidence="3" id="KW-1185">Reference proteome</keyword>
<sequence length="65" mass="6640">MAVSEPVAGAGAIPRGARADAVRGARRGSLGCFGAHPVAALRGQDRSAFRRTPGPRLPRPAHAGR</sequence>
<gene>
    <name evidence="2" type="ORF">ACFFX0_01850</name>
</gene>
<name>A0ABV5FTK8_9MICC</name>